<dbReference type="Pfam" id="PF13573">
    <property type="entry name" value="SprB"/>
    <property type="match status" value="3"/>
</dbReference>
<dbReference type="SUPFAM" id="SSF141072">
    <property type="entry name" value="CalX-like"/>
    <property type="match status" value="1"/>
</dbReference>
<dbReference type="InterPro" id="IPR025667">
    <property type="entry name" value="SprB_repeat"/>
</dbReference>
<dbReference type="Pfam" id="PF17963">
    <property type="entry name" value="Big_9"/>
    <property type="match status" value="3"/>
</dbReference>
<comment type="caution">
    <text evidence="1">The sequence shown here is derived from an EMBL/GenBank/DDBJ whole genome shotgun (WGS) entry which is preliminary data.</text>
</comment>
<evidence type="ECO:0000313" key="2">
    <source>
        <dbReference type="Proteomes" id="UP001597546"/>
    </source>
</evidence>
<dbReference type="RefSeq" id="WP_379101040.1">
    <property type="nucleotide sequence ID" value="NZ_JBHULV010000053.1"/>
</dbReference>
<dbReference type="Gene3D" id="2.60.40.2810">
    <property type="match status" value="3"/>
</dbReference>
<dbReference type="Proteomes" id="UP001597546">
    <property type="component" value="Unassembled WGS sequence"/>
</dbReference>
<gene>
    <name evidence="1" type="ORF">ACFSSE_17015</name>
</gene>
<protein>
    <submittedName>
        <fullName evidence="1">Ig-like domain-containing protein</fullName>
    </submittedName>
</protein>
<dbReference type="InterPro" id="IPR038081">
    <property type="entry name" value="CalX-like_sf"/>
</dbReference>
<dbReference type="EMBL" id="JBHULV010000053">
    <property type="protein sequence ID" value="MFD2733413.1"/>
    <property type="molecule type" value="Genomic_DNA"/>
</dbReference>
<dbReference type="Pfam" id="PF13585">
    <property type="entry name" value="CHU_C"/>
    <property type="match status" value="1"/>
</dbReference>
<accession>A0ABW5TXU0</accession>
<feature type="non-terminal residue" evidence="1">
    <location>
        <position position="1"/>
    </location>
</feature>
<name>A0ABW5TXU0_9SPHI</name>
<keyword evidence="2" id="KW-1185">Reference proteome</keyword>
<sequence length="1371" mass="147364">TTKTLTITEPTPLTLAISNTTIKCFGETSTVTLTSTGGTGNLQYSLDGTTFLANNTFANLTAGNYTFTVKDENNCIKTFPINITEPALLTLSGANTPILCNGETSTVTLTANGGTGIKQFSKDGTTFQASDTFANLVAGTYTFTVKDENNCIKTFPINLTEPALLTLSGANTPILCHGDLSTVTLTSTGGTGNLQYSLDGTTFLANNTFANLTAGNYTFTVKDENNCIKTFPINIIEPTLLTLTGANTPILCHGETSTVTLTGTGGTENLQYSLDGTTFQASNTFANLVAGNYTFTVKDENNCIKTFPINITEPALLTLSGANTPILCNGETSTVTLTANGGTGNLQFSLDGTTFLANNTFANLTAGNYTFTVKDENNCIKTFPINITEPALLTLSTNNTAIKCKGETSTVTLTSTGGTANYQYSKDGTTFQSNNTFANLTAGDYTFTVKDANDCITTKTLTIAEPDKITLATSNTAIKCFGETSTVTLTSTGGTGIYQYSKDGVNFQIGNTFTNLPAGVYTFTVKDANDCFMSKTLTITEPTQLTLATNNTAIKCKGETSTVSLTSKGGTGIYQYSKDGVNFQIGNTFTNLPAGVYTFTVKDANDCITTKTLTITEPSQPLSITETHQNNICYTDNKGQIKISVSGGVLPYTYNWSNGATTKDLSNLPAGIYTLVVTDKNNCSTSIQVEILPSKLFSIQEEIQQIKCFEENIGSISLQLSGGQTPYTVKWNNGLIGNSITNLTAGNYTYTATDAYGCSIVKTITITQPQKLTAQLTIKNTTCKYSPDGAIFTKVTGGTAPYRFIWNNTDRGANSSLINISLGKYTVTVIDANNCSVQLFGEVLPGNCAPSADNDNYRTREDTPIIINTPGVIINDIDPDDDDLKISLSSAKDPEGQAGTVNGTKSFFRTKNGTVTLNDNGSFTYTPNKNFFGTEYFIYEVTDGKLSSNFAQVTIVVEEVNDPPIAQNDNFNTLEDAPVNGSVAPNDNDPENQVLNYTLVDQPLNGTLTFNTDGTFNYIPLKDFNGTVTFTYQVCDPRGLCDQAVATIIISPVNDSPIALDDKFSLQRGASINQKVTENDVDPDGDILLFTALTQPQNGTLIFNTNGTFTYQPNPTFKGIDTFNYRACDPSGLCDNAMVTLVVQPQVTVNLIPKEALIREGDTIHVTAVLTESLVEDITVFIAINGTATLNKDYKLSQNFTSITIPANQTKSTQYFVVQALLDDIKDNGETVVSNVSSTTQPNFVLIGTGSTIAITDVYPETKPIAPTENPDINPDPMFSPNGDGNGNETFVIYNISKYPDNEVVIFNRWGNEVYRTKGYDNTGNSFRGVANVGILTNSNKDLVDGVYYYLIFTTQNGEKKTNKGYIILKR</sequence>
<reference evidence="2" key="1">
    <citation type="journal article" date="2019" name="Int. J. Syst. Evol. Microbiol.">
        <title>The Global Catalogue of Microorganisms (GCM) 10K type strain sequencing project: providing services to taxonomists for standard genome sequencing and annotation.</title>
        <authorList>
            <consortium name="The Broad Institute Genomics Platform"/>
            <consortium name="The Broad Institute Genome Sequencing Center for Infectious Disease"/>
            <person name="Wu L."/>
            <person name="Ma J."/>
        </authorList>
    </citation>
    <scope>NUCLEOTIDE SEQUENCE [LARGE SCALE GENOMIC DNA]</scope>
    <source>
        <strain evidence="2">KCTC 42456</strain>
    </source>
</reference>
<dbReference type="Gene3D" id="2.60.40.740">
    <property type="match status" value="3"/>
</dbReference>
<proteinExistence type="predicted"/>
<evidence type="ECO:0000313" key="1">
    <source>
        <dbReference type="EMBL" id="MFD2733413.1"/>
    </source>
</evidence>
<organism evidence="1 2">
    <name type="scientific">Pedobacter alpinus</name>
    <dbReference type="NCBI Taxonomy" id="1590643"/>
    <lineage>
        <taxon>Bacteria</taxon>
        <taxon>Pseudomonadati</taxon>
        <taxon>Bacteroidota</taxon>
        <taxon>Sphingobacteriia</taxon>
        <taxon>Sphingobacteriales</taxon>
        <taxon>Sphingobacteriaceae</taxon>
        <taxon>Pedobacter</taxon>
    </lineage>
</organism>
<dbReference type="NCBIfam" id="NF012211">
    <property type="entry name" value="tand_rpt_95"/>
    <property type="match status" value="3"/>
</dbReference>